<comment type="caution">
    <text evidence="2">The sequence shown here is derived from an EMBL/GenBank/DDBJ whole genome shotgun (WGS) entry which is preliminary data.</text>
</comment>
<feature type="compositionally biased region" description="Low complexity" evidence="1">
    <location>
        <begin position="198"/>
        <end position="209"/>
    </location>
</feature>
<feature type="region of interest" description="Disordered" evidence="1">
    <location>
        <begin position="162"/>
        <end position="226"/>
    </location>
</feature>
<evidence type="ECO:0000256" key="1">
    <source>
        <dbReference type="SAM" id="MobiDB-lite"/>
    </source>
</evidence>
<reference evidence="2 3" key="1">
    <citation type="submission" date="2024-04" db="EMBL/GenBank/DDBJ databases">
        <title>Phyllosticta paracitricarpa is synonymous to the EU quarantine fungus P. citricarpa based on phylogenomic analyses.</title>
        <authorList>
            <consortium name="Lawrence Berkeley National Laboratory"/>
            <person name="Van ingen-buijs V.A."/>
            <person name="Van westerhoven A.C."/>
            <person name="Haridas S."/>
            <person name="Skiadas P."/>
            <person name="Martin F."/>
            <person name="Groenewald J.Z."/>
            <person name="Crous P.W."/>
            <person name="Seidl M.F."/>
        </authorList>
    </citation>
    <scope>NUCLEOTIDE SEQUENCE [LARGE SCALE GENOMIC DNA]</scope>
    <source>
        <strain evidence="2 3">CBS 141358</strain>
    </source>
</reference>
<feature type="region of interest" description="Disordered" evidence="1">
    <location>
        <begin position="444"/>
        <end position="469"/>
    </location>
</feature>
<feature type="region of interest" description="Disordered" evidence="1">
    <location>
        <begin position="358"/>
        <end position="399"/>
    </location>
</feature>
<accession>A0ABR1N6W3</accession>
<keyword evidence="3" id="KW-1185">Reference proteome</keyword>
<feature type="compositionally biased region" description="Basic and acidic residues" evidence="1">
    <location>
        <begin position="358"/>
        <end position="370"/>
    </location>
</feature>
<gene>
    <name evidence="2" type="ORF">JOL62DRAFT_98885</name>
</gene>
<organism evidence="2 3">
    <name type="scientific">Phyllosticta paracitricarpa</name>
    <dbReference type="NCBI Taxonomy" id="2016321"/>
    <lineage>
        <taxon>Eukaryota</taxon>
        <taxon>Fungi</taxon>
        <taxon>Dikarya</taxon>
        <taxon>Ascomycota</taxon>
        <taxon>Pezizomycotina</taxon>
        <taxon>Dothideomycetes</taxon>
        <taxon>Dothideomycetes incertae sedis</taxon>
        <taxon>Botryosphaeriales</taxon>
        <taxon>Phyllostictaceae</taxon>
        <taxon>Phyllosticta</taxon>
    </lineage>
</organism>
<dbReference type="Proteomes" id="UP001367316">
    <property type="component" value="Unassembled WGS sequence"/>
</dbReference>
<protein>
    <submittedName>
        <fullName evidence="2">Uncharacterized protein</fullName>
    </submittedName>
</protein>
<sequence length="469" mass="54179">MSPPMEPPDDPRAAPSQSPGFWSQDHLHVRRQQEQSLYLSLTHHHRDIKQERSSSPHREYHYGRPIYQQQPRTMTPNAMSPIPLRPKLYSEPYIHPSRIGWVGVPAPSSRAGQPEDPTAGLTTMPITQLRVQPYSSPYLDPTRATRDQTDWALAYYQQSYPRMGSETTSSGQGMEEPYREPYPQPVGSIESEEMRQPSVTGTTSETSWSETERRLRSGNTVPPEAVTVPKFPDVDICDEDLPVEVRLRALRNFKSAMDKAQNKWVEDGRPPCPNNCRADHPPPCRSRKEFKQFRKIIEAGHWLESLNGGKPPCLRCGLIHKGHCTAPQCVVCKAYHKEMFSCDTARKKIRIAEEMNRELRQRQQEKDRKQGKQQQRRQQRQQLQQKNLHREPHPLPMKPMANEQDFIASAFRGMLEARLSGISDKKEKNRVTRIFLDDFAQSLKSKRKRDEEEDGEQKAVLPLKLRKLE</sequence>
<name>A0ABR1N6W3_9PEZI</name>
<feature type="compositionally biased region" description="Polar residues" evidence="1">
    <location>
        <begin position="162"/>
        <end position="172"/>
    </location>
</feature>
<feature type="region of interest" description="Disordered" evidence="1">
    <location>
        <begin position="1"/>
        <end position="38"/>
    </location>
</feature>
<dbReference type="EMBL" id="JBBPBF010000016">
    <property type="protein sequence ID" value="KAK7610922.1"/>
    <property type="molecule type" value="Genomic_DNA"/>
</dbReference>
<evidence type="ECO:0000313" key="2">
    <source>
        <dbReference type="EMBL" id="KAK7610922.1"/>
    </source>
</evidence>
<proteinExistence type="predicted"/>
<evidence type="ECO:0000313" key="3">
    <source>
        <dbReference type="Proteomes" id="UP001367316"/>
    </source>
</evidence>